<dbReference type="EMBL" id="CM000782">
    <property type="protein sequence ID" value="AQK82297.1"/>
    <property type="molecule type" value="Genomic_DNA"/>
</dbReference>
<proteinExistence type="predicted"/>
<organism evidence="2">
    <name type="scientific">Zea mays</name>
    <name type="common">Maize</name>
    <dbReference type="NCBI Taxonomy" id="4577"/>
    <lineage>
        <taxon>Eukaryota</taxon>
        <taxon>Viridiplantae</taxon>
        <taxon>Streptophyta</taxon>
        <taxon>Embryophyta</taxon>
        <taxon>Tracheophyta</taxon>
        <taxon>Spermatophyta</taxon>
        <taxon>Magnoliopsida</taxon>
        <taxon>Liliopsida</taxon>
        <taxon>Poales</taxon>
        <taxon>Poaceae</taxon>
        <taxon>PACMAD clade</taxon>
        <taxon>Panicoideae</taxon>
        <taxon>Andropogonodae</taxon>
        <taxon>Andropogoneae</taxon>
        <taxon>Tripsacinae</taxon>
        <taxon>Zea</taxon>
    </lineage>
</organism>
<dbReference type="AlphaFoldDB" id="A0A1D6LS69"/>
<accession>A0A1D6LS69</accession>
<feature type="compositionally biased region" description="Basic and acidic residues" evidence="1">
    <location>
        <begin position="27"/>
        <end position="40"/>
    </location>
</feature>
<evidence type="ECO:0000313" key="2">
    <source>
        <dbReference type="EMBL" id="AQK82297.1"/>
    </source>
</evidence>
<feature type="region of interest" description="Disordered" evidence="1">
    <location>
        <begin position="20"/>
        <end position="40"/>
    </location>
</feature>
<feature type="compositionally biased region" description="Acidic residues" evidence="1">
    <location>
        <begin position="102"/>
        <end position="111"/>
    </location>
</feature>
<sequence length="111" mass="12194">MVDVGYIVEPSFKVMAGSDCSTQIPTKGKDRHELDNNEGENIKDNIGNVVEQSLDVVVVGSDYVFDPFQVSVKADVGEQSNVTHMSSLEVQNESTQISSDVDMLEQIEQDN</sequence>
<reference evidence="2" key="1">
    <citation type="submission" date="2015-12" db="EMBL/GenBank/DDBJ databases">
        <title>Update maize B73 reference genome by single molecule sequencing technologies.</title>
        <authorList>
            <consortium name="Maize Genome Sequencing Project"/>
            <person name="Ware D."/>
        </authorList>
    </citation>
    <scope>NUCLEOTIDE SEQUENCE</scope>
    <source>
        <tissue evidence="2">Seedling</tissue>
    </source>
</reference>
<protein>
    <submittedName>
        <fullName evidence="2">Uncharacterized protein</fullName>
    </submittedName>
</protein>
<name>A0A1D6LS69_MAIZE</name>
<dbReference type="InParanoid" id="A0A1D6LS69"/>
<gene>
    <name evidence="2" type="ORF">ZEAMMB73_Zm00001d036868</name>
</gene>
<feature type="compositionally biased region" description="Polar residues" evidence="1">
    <location>
        <begin position="88"/>
        <end position="99"/>
    </location>
</feature>
<evidence type="ECO:0000256" key="1">
    <source>
        <dbReference type="SAM" id="MobiDB-lite"/>
    </source>
</evidence>
<feature type="region of interest" description="Disordered" evidence="1">
    <location>
        <begin position="88"/>
        <end position="111"/>
    </location>
</feature>